<comment type="caution">
    <text evidence="3">The sequence shown here is derived from an EMBL/GenBank/DDBJ whole genome shotgun (WGS) entry which is preliminary data.</text>
</comment>
<evidence type="ECO:0000259" key="2">
    <source>
        <dbReference type="Pfam" id="PF03457"/>
    </source>
</evidence>
<dbReference type="Gene3D" id="6.10.140.530">
    <property type="match status" value="2"/>
</dbReference>
<dbReference type="PANTHER" id="PTHR33418:SF1">
    <property type="entry name" value="HELICASE-ASSOCIATED DOMAIN-CONTAINING PROTEIN"/>
    <property type="match status" value="1"/>
</dbReference>
<accession>K0RRB6</accession>
<evidence type="ECO:0000313" key="4">
    <source>
        <dbReference type="Proteomes" id="UP000266841"/>
    </source>
</evidence>
<dbReference type="EMBL" id="AGNL01041590">
    <property type="protein sequence ID" value="EJK51461.1"/>
    <property type="molecule type" value="Genomic_DNA"/>
</dbReference>
<feature type="region of interest" description="Disordered" evidence="1">
    <location>
        <begin position="1"/>
        <end position="64"/>
    </location>
</feature>
<feature type="domain" description="Helicase-associated" evidence="2">
    <location>
        <begin position="88"/>
        <end position="160"/>
    </location>
</feature>
<dbReference type="InterPro" id="IPR005114">
    <property type="entry name" value="Helicase_assoc"/>
</dbReference>
<evidence type="ECO:0000256" key="1">
    <source>
        <dbReference type="SAM" id="MobiDB-lite"/>
    </source>
</evidence>
<feature type="compositionally biased region" description="Basic and acidic residues" evidence="1">
    <location>
        <begin position="37"/>
        <end position="49"/>
    </location>
</feature>
<dbReference type="AlphaFoldDB" id="K0RRB6"/>
<reference evidence="3 4" key="1">
    <citation type="journal article" date="2012" name="Genome Biol.">
        <title>Genome and low-iron response of an oceanic diatom adapted to chronic iron limitation.</title>
        <authorList>
            <person name="Lommer M."/>
            <person name="Specht M."/>
            <person name="Roy A.S."/>
            <person name="Kraemer L."/>
            <person name="Andreson R."/>
            <person name="Gutowska M.A."/>
            <person name="Wolf J."/>
            <person name="Bergner S.V."/>
            <person name="Schilhabel M.B."/>
            <person name="Klostermeier U.C."/>
            <person name="Beiko R.G."/>
            <person name="Rosenstiel P."/>
            <person name="Hippler M."/>
            <person name="Laroche J."/>
        </authorList>
    </citation>
    <scope>NUCLEOTIDE SEQUENCE [LARGE SCALE GENOMIC DNA]</scope>
    <source>
        <strain evidence="3 4">CCMP1005</strain>
    </source>
</reference>
<proteinExistence type="predicted"/>
<dbReference type="Proteomes" id="UP000266841">
    <property type="component" value="Unassembled WGS sequence"/>
</dbReference>
<evidence type="ECO:0000313" key="3">
    <source>
        <dbReference type="EMBL" id="EJK51461.1"/>
    </source>
</evidence>
<organism evidence="3 4">
    <name type="scientific">Thalassiosira oceanica</name>
    <name type="common">Marine diatom</name>
    <dbReference type="NCBI Taxonomy" id="159749"/>
    <lineage>
        <taxon>Eukaryota</taxon>
        <taxon>Sar</taxon>
        <taxon>Stramenopiles</taxon>
        <taxon>Ochrophyta</taxon>
        <taxon>Bacillariophyta</taxon>
        <taxon>Coscinodiscophyceae</taxon>
        <taxon>Thalassiosirophycidae</taxon>
        <taxon>Thalassiosirales</taxon>
        <taxon>Thalassiosiraceae</taxon>
        <taxon>Thalassiosira</taxon>
    </lineage>
</organism>
<gene>
    <name evidence="3" type="ORF">THAOC_29363</name>
</gene>
<feature type="compositionally biased region" description="Acidic residues" evidence="1">
    <location>
        <begin position="17"/>
        <end position="31"/>
    </location>
</feature>
<protein>
    <recommendedName>
        <fullName evidence="2">Helicase-associated domain-containing protein</fullName>
    </recommendedName>
</protein>
<keyword evidence="4" id="KW-1185">Reference proteome</keyword>
<sequence>MSAEQDETLLKESCELPAEDVEEAKEEEDAESLTVPRDNRVRGTDHYADAFEPPSQEAGRAMAGEGKSVLSEDLARGLTDEQKKAIGERWLGNFERLREYGIQNGHFDIPQMDKEDGNEKFFKGLGGWINKQRNEKKRHDKDGSGSMTDLRVRLLESIGFPWGKNKGEASWNERFNELVNYKKQVPTKGDIQGNYKALGRWVTEQRAKRRKLPEDNQGEETGRRGFSLVCFRLTKERTVCTCT</sequence>
<name>K0RRB6_THAOC</name>
<dbReference type="OrthoDB" id="48082at2759"/>
<dbReference type="PANTHER" id="PTHR33418">
    <property type="entry name" value="HELICASE-ASSOCIATED"/>
    <property type="match status" value="1"/>
</dbReference>
<dbReference type="Pfam" id="PF03457">
    <property type="entry name" value="HA"/>
    <property type="match status" value="2"/>
</dbReference>
<feature type="domain" description="Helicase-associated" evidence="2">
    <location>
        <begin position="168"/>
        <end position="213"/>
    </location>
</feature>